<dbReference type="InterPro" id="IPR018728">
    <property type="entry name" value="DUF2268"/>
</dbReference>
<dbReference type="EMBL" id="SLXK01000015">
    <property type="protein sequence ID" value="TCP28872.1"/>
    <property type="molecule type" value="Genomic_DNA"/>
</dbReference>
<accession>A0A4R2P2L3</accession>
<feature type="domain" description="DUF2268" evidence="1">
    <location>
        <begin position="67"/>
        <end position="256"/>
    </location>
</feature>
<name>A0A4R2P2L3_9BACL</name>
<protein>
    <submittedName>
        <fullName evidence="2">Uncharacterized protein YjaZ</fullName>
    </submittedName>
</protein>
<proteinExistence type="predicted"/>
<evidence type="ECO:0000313" key="3">
    <source>
        <dbReference type="Proteomes" id="UP000295416"/>
    </source>
</evidence>
<comment type="caution">
    <text evidence="2">The sequence shown here is derived from an EMBL/GenBank/DDBJ whole genome shotgun (WGS) entry which is preliminary data.</text>
</comment>
<evidence type="ECO:0000313" key="2">
    <source>
        <dbReference type="EMBL" id="TCP28872.1"/>
    </source>
</evidence>
<dbReference type="Pfam" id="PF10026">
    <property type="entry name" value="DUF2268"/>
    <property type="match status" value="1"/>
</dbReference>
<dbReference type="OrthoDB" id="2449457at2"/>
<dbReference type="Proteomes" id="UP000295416">
    <property type="component" value="Unassembled WGS sequence"/>
</dbReference>
<sequence length="261" mass="30583">MKGFINEIRKHPTKDREGMFLKVFDLSKDDFDLLLFSGLINPNAEVDTAEKQLNKMNQLQFASFIQTELERYQRKYPSGKPVSFDLFILDEHDDFVKEKLGGVSAFTDWNGRICFILDPDEKVRSVLKSVIAHEYHHHWRMSKLGATEENETLLDRMVLEGLAEHFVREELGETYLGPYKDALSEDKARFYLDTKFKTHLFDKGADADPFMFGDKEQNLPFWGGYSIGYYLVKWFIDRNKNVSIEKLTLLPSEEYIDVFYN</sequence>
<keyword evidence="3" id="KW-1185">Reference proteome</keyword>
<evidence type="ECO:0000259" key="1">
    <source>
        <dbReference type="Pfam" id="PF10026"/>
    </source>
</evidence>
<reference evidence="2 3" key="1">
    <citation type="submission" date="2019-03" db="EMBL/GenBank/DDBJ databases">
        <title>Genomic Encyclopedia of Type Strains, Phase IV (KMG-IV): sequencing the most valuable type-strain genomes for metagenomic binning, comparative biology and taxonomic classification.</title>
        <authorList>
            <person name="Goeker M."/>
        </authorList>
    </citation>
    <scope>NUCLEOTIDE SEQUENCE [LARGE SCALE GENOMIC DNA]</scope>
    <source>
        <strain evidence="2 3">DSM 19377</strain>
    </source>
</reference>
<organism evidence="2 3">
    <name type="scientific">Scopulibacillus darangshiensis</name>
    <dbReference type="NCBI Taxonomy" id="442528"/>
    <lineage>
        <taxon>Bacteria</taxon>
        <taxon>Bacillati</taxon>
        <taxon>Bacillota</taxon>
        <taxon>Bacilli</taxon>
        <taxon>Bacillales</taxon>
        <taxon>Sporolactobacillaceae</taxon>
        <taxon>Scopulibacillus</taxon>
    </lineage>
</organism>
<gene>
    <name evidence="2" type="ORF">EV207_115109</name>
</gene>
<dbReference type="AlphaFoldDB" id="A0A4R2P2L3"/>